<accession>A0A1C7M2Q6</accession>
<dbReference type="EMBL" id="LUGG01000011">
    <property type="protein sequence ID" value="OBZ71162.1"/>
    <property type="molecule type" value="Genomic_DNA"/>
</dbReference>
<name>A0A1C7M2Q6_GRIFR</name>
<evidence type="ECO:0000313" key="2">
    <source>
        <dbReference type="EMBL" id="OBZ71162.1"/>
    </source>
</evidence>
<feature type="transmembrane region" description="Helical" evidence="1">
    <location>
        <begin position="30"/>
        <end position="53"/>
    </location>
</feature>
<gene>
    <name evidence="2" type="ORF">A0H81_08487</name>
</gene>
<keyword evidence="3" id="KW-1185">Reference proteome</keyword>
<keyword evidence="1" id="KW-0472">Membrane</keyword>
<sequence>MNSFPHPPRFLRSSSICVGRSEYSYDSRTFPLVVMTHIPLRILAYHILLYLCYGPIMLSATLMNNFATDLGLIFPLAFTSHA</sequence>
<dbReference type="Proteomes" id="UP000092993">
    <property type="component" value="Unassembled WGS sequence"/>
</dbReference>
<keyword evidence="1" id="KW-0812">Transmembrane</keyword>
<proteinExistence type="predicted"/>
<comment type="caution">
    <text evidence="2">The sequence shown here is derived from an EMBL/GenBank/DDBJ whole genome shotgun (WGS) entry which is preliminary data.</text>
</comment>
<evidence type="ECO:0000256" key="1">
    <source>
        <dbReference type="SAM" id="Phobius"/>
    </source>
</evidence>
<protein>
    <submittedName>
        <fullName evidence="2">Uncharacterized protein</fullName>
    </submittedName>
</protein>
<keyword evidence="1" id="KW-1133">Transmembrane helix</keyword>
<reference evidence="2 3" key="1">
    <citation type="submission" date="2016-03" db="EMBL/GenBank/DDBJ databases">
        <title>Whole genome sequencing of Grifola frondosa 9006-11.</title>
        <authorList>
            <person name="Min B."/>
            <person name="Park H."/>
            <person name="Kim J.-G."/>
            <person name="Cho H."/>
            <person name="Oh Y.-L."/>
            <person name="Kong W.-S."/>
            <person name="Choi I.-G."/>
        </authorList>
    </citation>
    <scope>NUCLEOTIDE SEQUENCE [LARGE SCALE GENOMIC DNA]</scope>
    <source>
        <strain evidence="2 3">9006-11</strain>
    </source>
</reference>
<dbReference type="AlphaFoldDB" id="A0A1C7M2Q6"/>
<organism evidence="2 3">
    <name type="scientific">Grifola frondosa</name>
    <name type="common">Maitake</name>
    <name type="synonym">Polyporus frondosus</name>
    <dbReference type="NCBI Taxonomy" id="5627"/>
    <lineage>
        <taxon>Eukaryota</taxon>
        <taxon>Fungi</taxon>
        <taxon>Dikarya</taxon>
        <taxon>Basidiomycota</taxon>
        <taxon>Agaricomycotina</taxon>
        <taxon>Agaricomycetes</taxon>
        <taxon>Polyporales</taxon>
        <taxon>Grifolaceae</taxon>
        <taxon>Grifola</taxon>
    </lineage>
</organism>
<evidence type="ECO:0000313" key="3">
    <source>
        <dbReference type="Proteomes" id="UP000092993"/>
    </source>
</evidence>